<dbReference type="STRING" id="517418.Ctha_2607"/>
<keyword evidence="1" id="KW-1133">Transmembrane helix</keyword>
<evidence type="ECO:0000256" key="1">
    <source>
        <dbReference type="SAM" id="Phobius"/>
    </source>
</evidence>
<feature type="domain" description="CAAX prenyl protease 2/Lysostaphin resistance protein A-like" evidence="2">
    <location>
        <begin position="155"/>
        <end position="242"/>
    </location>
</feature>
<dbReference type="KEGG" id="cts:Ctha_2607"/>
<feature type="transmembrane region" description="Helical" evidence="1">
    <location>
        <begin position="181"/>
        <end position="200"/>
    </location>
</feature>
<feature type="transmembrane region" description="Helical" evidence="1">
    <location>
        <begin position="39"/>
        <end position="64"/>
    </location>
</feature>
<feature type="transmembrane region" description="Helical" evidence="1">
    <location>
        <begin position="239"/>
        <end position="261"/>
    </location>
</feature>
<dbReference type="OrthoDB" id="324900at2"/>
<reference evidence="3 4" key="1">
    <citation type="submission" date="2008-06" db="EMBL/GenBank/DDBJ databases">
        <title>Complete sequence of Chloroherpeton thalassium ATCC 35110.</title>
        <authorList>
            <consortium name="US DOE Joint Genome Institute"/>
            <person name="Lucas S."/>
            <person name="Copeland A."/>
            <person name="Lapidus A."/>
            <person name="Glavina del Rio T."/>
            <person name="Dalin E."/>
            <person name="Tice H."/>
            <person name="Bruce D."/>
            <person name="Goodwin L."/>
            <person name="Pitluck S."/>
            <person name="Schmutz J."/>
            <person name="Larimer F."/>
            <person name="Land M."/>
            <person name="Hauser L."/>
            <person name="Kyrpides N."/>
            <person name="Mikhailova N."/>
            <person name="Liu Z."/>
            <person name="Li T."/>
            <person name="Zhao F."/>
            <person name="Overmann J."/>
            <person name="Bryant D.A."/>
            <person name="Richardson P."/>
        </authorList>
    </citation>
    <scope>NUCLEOTIDE SEQUENCE [LARGE SCALE GENOMIC DNA]</scope>
    <source>
        <strain evidence="4">ATCC 35110 / GB-78</strain>
    </source>
</reference>
<dbReference type="GO" id="GO:0004175">
    <property type="term" value="F:endopeptidase activity"/>
    <property type="evidence" value="ECO:0007669"/>
    <property type="project" value="UniProtKB-ARBA"/>
</dbReference>
<evidence type="ECO:0000313" key="4">
    <source>
        <dbReference type="Proteomes" id="UP000001208"/>
    </source>
</evidence>
<dbReference type="InterPro" id="IPR003675">
    <property type="entry name" value="Rce1/LyrA-like_dom"/>
</dbReference>
<dbReference type="eggNOG" id="COG1266">
    <property type="taxonomic scope" value="Bacteria"/>
</dbReference>
<dbReference type="GO" id="GO:0080120">
    <property type="term" value="P:CAAX-box protein maturation"/>
    <property type="evidence" value="ECO:0007669"/>
    <property type="project" value="UniProtKB-ARBA"/>
</dbReference>
<protein>
    <submittedName>
        <fullName evidence="3">Abortive infection protein</fullName>
    </submittedName>
</protein>
<evidence type="ECO:0000313" key="3">
    <source>
        <dbReference type="EMBL" id="ACF15056.1"/>
    </source>
</evidence>
<feature type="transmembrane region" description="Helical" evidence="1">
    <location>
        <begin position="206"/>
        <end position="227"/>
    </location>
</feature>
<feature type="transmembrane region" description="Helical" evidence="1">
    <location>
        <begin position="76"/>
        <end position="97"/>
    </location>
</feature>
<accession>B3QY90</accession>
<sequence length="326" mass="36000">MTDKWRTLLILRTFSKRNSNTKLSKMPTSLFERVIQFPLIRMAIALSLIFVSITAVEIIFSFLIEASKMHKESLQVLDVLTCVVVAHFAYVAFVKFVEHRKVNELAAGYFLSEVGQGIGVGTLLMSSSIFILWLLDVYQVHGLHSFDALVASSHFRTTVFAGYIEELLFRAIVFRISEEKLGTWIALALQAILFGFLHAANPGASWFSSLAISLEAGLLLGAAYVLTRRLWLAIGIHAAWNYTQGAIFGIAVSGYNVPGLLDAELTGNKWLSGGAFGAETSLVTLLVCTTAGFIMIFSAMLQNQLLPPFWRETANIQISNEPKELA</sequence>
<dbReference type="HOGENOM" id="CLU_051806_4_1_10"/>
<dbReference type="PANTHER" id="PTHR39430">
    <property type="entry name" value="MEMBRANE-ASSOCIATED PROTEASE-RELATED"/>
    <property type="match status" value="1"/>
</dbReference>
<dbReference type="PANTHER" id="PTHR39430:SF1">
    <property type="entry name" value="PROTEASE"/>
    <property type="match status" value="1"/>
</dbReference>
<dbReference type="AlphaFoldDB" id="B3QY90"/>
<keyword evidence="4" id="KW-1185">Reference proteome</keyword>
<dbReference type="Proteomes" id="UP000001208">
    <property type="component" value="Chromosome"/>
</dbReference>
<gene>
    <name evidence="3" type="ordered locus">Ctha_2607</name>
</gene>
<keyword evidence="1" id="KW-0472">Membrane</keyword>
<evidence type="ECO:0000259" key="2">
    <source>
        <dbReference type="Pfam" id="PF02517"/>
    </source>
</evidence>
<organism evidence="3 4">
    <name type="scientific">Chloroherpeton thalassium (strain ATCC 35110 / GB-78)</name>
    <dbReference type="NCBI Taxonomy" id="517418"/>
    <lineage>
        <taxon>Bacteria</taxon>
        <taxon>Pseudomonadati</taxon>
        <taxon>Chlorobiota</taxon>
        <taxon>Chlorobiia</taxon>
        <taxon>Chlorobiales</taxon>
        <taxon>Chloroherpetonaceae</taxon>
        <taxon>Chloroherpeton</taxon>
    </lineage>
</organism>
<dbReference type="EMBL" id="CP001100">
    <property type="protein sequence ID" value="ACF15056.1"/>
    <property type="molecule type" value="Genomic_DNA"/>
</dbReference>
<proteinExistence type="predicted"/>
<feature type="transmembrane region" description="Helical" evidence="1">
    <location>
        <begin position="281"/>
        <end position="301"/>
    </location>
</feature>
<feature type="transmembrane region" description="Helical" evidence="1">
    <location>
        <begin position="117"/>
        <end position="135"/>
    </location>
</feature>
<keyword evidence="1" id="KW-0812">Transmembrane</keyword>
<name>B3QY90_CHLT3</name>
<dbReference type="Pfam" id="PF02517">
    <property type="entry name" value="Rce1-like"/>
    <property type="match status" value="1"/>
</dbReference>